<dbReference type="RefSeq" id="WP_015162672.1">
    <property type="nucleotide sequence ID" value="NC_019697.1"/>
</dbReference>
<feature type="region of interest" description="Disordered" evidence="1">
    <location>
        <begin position="1"/>
        <end position="21"/>
    </location>
</feature>
<evidence type="ECO:0000256" key="1">
    <source>
        <dbReference type="SAM" id="MobiDB-lite"/>
    </source>
</evidence>
<accession>K9UQ69</accession>
<keyword evidence="3" id="KW-1185">Reference proteome</keyword>
<evidence type="ECO:0000313" key="2">
    <source>
        <dbReference type="EMBL" id="AFY96596.1"/>
    </source>
</evidence>
<protein>
    <submittedName>
        <fullName evidence="2">Uncharacterized protein</fullName>
    </submittedName>
</protein>
<dbReference type="KEGG" id="cmp:Cha6605_5740"/>
<proteinExistence type="predicted"/>
<dbReference type="EMBL" id="CP003600">
    <property type="protein sequence ID" value="AFY96596.1"/>
    <property type="molecule type" value="Genomic_DNA"/>
</dbReference>
<sequence>MRDIRSKADRSSDAAPQERFDLKLGSGDRDAKLAAEILERFSQPQCDEYISANCGNTGTFLHHHCYEIDRPYPKQLTEELKQKTIALVLETLEAAEAALFDRLSAIVLKNPTNTN</sequence>
<evidence type="ECO:0000313" key="3">
    <source>
        <dbReference type="Proteomes" id="UP000010366"/>
    </source>
</evidence>
<dbReference type="Proteomes" id="UP000010366">
    <property type="component" value="Chromosome"/>
</dbReference>
<reference evidence="2 3" key="1">
    <citation type="submission" date="2012-05" db="EMBL/GenBank/DDBJ databases">
        <title>Finished chromosome of genome of Chamaesiphon sp. PCC 6605.</title>
        <authorList>
            <consortium name="US DOE Joint Genome Institute"/>
            <person name="Gugger M."/>
            <person name="Coursin T."/>
            <person name="Rippka R."/>
            <person name="Tandeau De Marsac N."/>
            <person name="Huntemann M."/>
            <person name="Wei C.-L."/>
            <person name="Han J."/>
            <person name="Detter J.C."/>
            <person name="Han C."/>
            <person name="Tapia R."/>
            <person name="Chen A."/>
            <person name="Kyrpides N."/>
            <person name="Mavromatis K."/>
            <person name="Markowitz V."/>
            <person name="Szeto E."/>
            <person name="Ivanova N."/>
            <person name="Pagani I."/>
            <person name="Pati A."/>
            <person name="Goodwin L."/>
            <person name="Nordberg H.P."/>
            <person name="Cantor M.N."/>
            <person name="Hua S.X."/>
            <person name="Woyke T."/>
            <person name="Kerfeld C.A."/>
        </authorList>
    </citation>
    <scope>NUCLEOTIDE SEQUENCE [LARGE SCALE GENOMIC DNA]</scope>
    <source>
        <strain evidence="3">ATCC 27169 / PCC 6605</strain>
    </source>
</reference>
<name>K9UQ69_CHAP6</name>
<dbReference type="HOGENOM" id="CLU_2104610_0_0_3"/>
<organism evidence="2 3">
    <name type="scientific">Chamaesiphon minutus (strain ATCC 27169 / PCC 6605)</name>
    <dbReference type="NCBI Taxonomy" id="1173020"/>
    <lineage>
        <taxon>Bacteria</taxon>
        <taxon>Bacillati</taxon>
        <taxon>Cyanobacteriota</taxon>
        <taxon>Cyanophyceae</taxon>
        <taxon>Gomontiellales</taxon>
        <taxon>Chamaesiphonaceae</taxon>
        <taxon>Chamaesiphon</taxon>
    </lineage>
</organism>
<dbReference type="AlphaFoldDB" id="K9UQ69"/>
<gene>
    <name evidence="2" type="ORF">Cha6605_5740</name>
</gene>